<comment type="caution">
    <text evidence="1">The sequence shown here is derived from an EMBL/GenBank/DDBJ whole genome shotgun (WGS) entry which is preliminary data.</text>
</comment>
<dbReference type="Proteomes" id="UP000681967">
    <property type="component" value="Unassembled WGS sequence"/>
</dbReference>
<proteinExistence type="predicted"/>
<evidence type="ECO:0000313" key="1">
    <source>
        <dbReference type="EMBL" id="CAF4153585.1"/>
    </source>
</evidence>
<dbReference type="AlphaFoldDB" id="A0A8S2RIS2"/>
<dbReference type="Gene3D" id="3.40.50.920">
    <property type="match status" value="1"/>
</dbReference>
<feature type="non-terminal residue" evidence="1">
    <location>
        <position position="1"/>
    </location>
</feature>
<name>A0A8S2RIS2_9BILA</name>
<dbReference type="EMBL" id="CAJOBH010009970">
    <property type="protein sequence ID" value="CAF4153585.1"/>
    <property type="molecule type" value="Genomic_DNA"/>
</dbReference>
<reference evidence="1" key="1">
    <citation type="submission" date="2021-02" db="EMBL/GenBank/DDBJ databases">
        <authorList>
            <person name="Nowell W R."/>
        </authorList>
    </citation>
    <scope>NUCLEOTIDE SEQUENCE</scope>
</reference>
<dbReference type="InterPro" id="IPR009014">
    <property type="entry name" value="Transketo_C/PFOR_II"/>
</dbReference>
<sequence length="44" mass="4797">DYLDGPPIRVTGADVPLAYAKTLEQNSMPQVANVVKSIKKILNK</sequence>
<evidence type="ECO:0000313" key="2">
    <source>
        <dbReference type="Proteomes" id="UP000681967"/>
    </source>
</evidence>
<gene>
    <name evidence="1" type="ORF">BYL167_LOCUS21669</name>
</gene>
<dbReference type="SUPFAM" id="SSF52922">
    <property type="entry name" value="TK C-terminal domain-like"/>
    <property type="match status" value="1"/>
</dbReference>
<organism evidence="1 2">
    <name type="scientific">Rotaria magnacalcarata</name>
    <dbReference type="NCBI Taxonomy" id="392030"/>
    <lineage>
        <taxon>Eukaryota</taxon>
        <taxon>Metazoa</taxon>
        <taxon>Spiralia</taxon>
        <taxon>Gnathifera</taxon>
        <taxon>Rotifera</taxon>
        <taxon>Eurotatoria</taxon>
        <taxon>Bdelloidea</taxon>
        <taxon>Philodinida</taxon>
        <taxon>Philodinidae</taxon>
        <taxon>Rotaria</taxon>
    </lineage>
</organism>
<protein>
    <submittedName>
        <fullName evidence="1">Uncharacterized protein</fullName>
    </submittedName>
</protein>
<accession>A0A8S2RIS2</accession>